<dbReference type="Gene3D" id="3.90.1720.10">
    <property type="entry name" value="endopeptidase domain like (from Nostoc punctiforme)"/>
    <property type="match status" value="1"/>
</dbReference>
<dbReference type="EMBL" id="JAUSTI010000004">
    <property type="protein sequence ID" value="MDQ0170444.1"/>
    <property type="molecule type" value="Genomic_DNA"/>
</dbReference>
<keyword evidence="3" id="KW-1185">Reference proteome</keyword>
<dbReference type="InterPro" id="IPR038765">
    <property type="entry name" value="Papain-like_cys_pep_sf"/>
</dbReference>
<keyword evidence="1" id="KW-0732">Signal</keyword>
<dbReference type="RefSeq" id="WP_307215002.1">
    <property type="nucleotide sequence ID" value="NZ_JAUSTI010000004.1"/>
</dbReference>
<dbReference type="SUPFAM" id="SSF54001">
    <property type="entry name" value="Cysteine proteinases"/>
    <property type="match status" value="1"/>
</dbReference>
<feature type="signal peptide" evidence="1">
    <location>
        <begin position="1"/>
        <end position="28"/>
    </location>
</feature>
<reference evidence="2 3" key="1">
    <citation type="submission" date="2023-07" db="EMBL/GenBank/DDBJ databases">
        <title>Sorghum-associated microbial communities from plants grown in Nebraska, USA.</title>
        <authorList>
            <person name="Schachtman D."/>
        </authorList>
    </citation>
    <scope>NUCLEOTIDE SEQUENCE [LARGE SCALE GENOMIC DNA]</scope>
    <source>
        <strain evidence="2 3">DS1314</strain>
    </source>
</reference>
<proteinExistence type="predicted"/>
<sequence length="217" mass="23837">MSRFRCILGVFLVTLLFSFIGSHSSASAESVESLEARTSFNNVEITEMESENEQVSPFAEIGPTYPGTSIKVQAGDIIHSPKSVSTFFVGHIGIVGTDLNVYHVHPYGPGRIQGLFSYINNFDPGDKFTVLRVRNGNPVAAANWAKNNIGKVQSYSFNPVPSNITASYCSKFVWQAYFYGAGKELIWGGTSVDPLTYIRPSEILNSNQVITTAVFYK</sequence>
<comment type="caution">
    <text evidence="2">The sequence shown here is derived from an EMBL/GenBank/DDBJ whole genome shotgun (WGS) entry which is preliminary data.</text>
</comment>
<evidence type="ECO:0000313" key="3">
    <source>
        <dbReference type="Proteomes" id="UP001233836"/>
    </source>
</evidence>
<evidence type="ECO:0008006" key="4">
    <source>
        <dbReference type="Google" id="ProtNLM"/>
    </source>
</evidence>
<organism evidence="2 3">
    <name type="scientific">Paenibacillus tundrae</name>
    <dbReference type="NCBI Taxonomy" id="528187"/>
    <lineage>
        <taxon>Bacteria</taxon>
        <taxon>Bacillati</taxon>
        <taxon>Bacillota</taxon>
        <taxon>Bacilli</taxon>
        <taxon>Bacillales</taxon>
        <taxon>Paenibacillaceae</taxon>
        <taxon>Paenibacillus</taxon>
    </lineage>
</organism>
<feature type="chain" id="PRO_5046982110" description="Hydrolase" evidence="1">
    <location>
        <begin position="29"/>
        <end position="217"/>
    </location>
</feature>
<name>A0ABT9WB55_9BACL</name>
<accession>A0ABT9WB55</accession>
<dbReference type="Proteomes" id="UP001233836">
    <property type="component" value="Unassembled WGS sequence"/>
</dbReference>
<evidence type="ECO:0000313" key="2">
    <source>
        <dbReference type="EMBL" id="MDQ0170444.1"/>
    </source>
</evidence>
<protein>
    <recommendedName>
        <fullName evidence="4">Hydrolase</fullName>
    </recommendedName>
</protein>
<gene>
    <name evidence="2" type="ORF">J2T19_001886</name>
</gene>
<evidence type="ECO:0000256" key="1">
    <source>
        <dbReference type="SAM" id="SignalP"/>
    </source>
</evidence>